<reference evidence="1 2" key="1">
    <citation type="submission" date="2015-02" db="EMBL/GenBank/DDBJ databases">
        <title>Evolution of amylase-binding proteins of oral streptococcal species.</title>
        <authorList>
            <person name="Haase E.M."/>
        </authorList>
    </citation>
    <scope>NUCLEOTIDE SEQUENCE [LARGE SCALE GENOMIC DNA]</scope>
    <source>
        <strain evidence="1 2">SK141</strain>
    </source>
</reference>
<evidence type="ECO:0000313" key="1">
    <source>
        <dbReference type="EMBL" id="KJQ70623.1"/>
    </source>
</evidence>
<protein>
    <recommendedName>
        <fullName evidence="3">SMI1/KNR4 family protein</fullName>
    </recommendedName>
</protein>
<dbReference type="Proteomes" id="UP000033716">
    <property type="component" value="Unassembled WGS sequence"/>
</dbReference>
<sequence>MNLSQIIKHYRNCLSDLPDAPLYGNIPQGADRISEQLEQFLAPEHKQFLLLCNGGSFGDIELWGTEEILDRQYRVPKNLQDYTYEIGQVLYEPIFLNRLNDQVTFNVDSRKSIPFSSFIEEYIFGSGYKYIFDSADIDDMWYSFLQDNPI</sequence>
<dbReference type="RefSeq" id="WP_033629654.1">
    <property type="nucleotide sequence ID" value="NZ_JYGO01000002.1"/>
</dbReference>
<organism evidence="1 2">
    <name type="scientific">Streptococcus oralis subsp. oralis</name>
    <dbReference type="NCBI Taxonomy" id="1891914"/>
    <lineage>
        <taxon>Bacteria</taxon>
        <taxon>Bacillati</taxon>
        <taxon>Bacillota</taxon>
        <taxon>Bacilli</taxon>
        <taxon>Lactobacillales</taxon>
        <taxon>Streptococcaceae</taxon>
        <taxon>Streptococcus</taxon>
    </lineage>
</organism>
<accession>A0A0F2DB34</accession>
<dbReference type="SUPFAM" id="SSF160631">
    <property type="entry name" value="SMI1/KNR4-like"/>
    <property type="match status" value="1"/>
</dbReference>
<name>A0A0F2DB34_STROR</name>
<dbReference type="InterPro" id="IPR037883">
    <property type="entry name" value="Knr4/Smi1-like_sf"/>
</dbReference>
<evidence type="ECO:0008006" key="3">
    <source>
        <dbReference type="Google" id="ProtNLM"/>
    </source>
</evidence>
<dbReference type="EMBL" id="JYGR01000005">
    <property type="protein sequence ID" value="KJQ70623.1"/>
    <property type="molecule type" value="Genomic_DNA"/>
</dbReference>
<comment type="caution">
    <text evidence="1">The sequence shown here is derived from an EMBL/GenBank/DDBJ whole genome shotgun (WGS) entry which is preliminary data.</text>
</comment>
<dbReference type="AlphaFoldDB" id="A0A0F2DB34"/>
<evidence type="ECO:0000313" key="2">
    <source>
        <dbReference type="Proteomes" id="UP000033716"/>
    </source>
</evidence>
<proteinExistence type="predicted"/>
<gene>
    <name evidence="1" type="ORF">TZ92_01151</name>
</gene>
<dbReference type="PATRIC" id="fig|28037.214.peg.1155"/>